<evidence type="ECO:0000313" key="2">
    <source>
        <dbReference type="EMBL" id="CAI9280636.1"/>
    </source>
</evidence>
<sequence length="102" mass="12025">MVRRIANQGEQERVNTNQIMDIDATTQITTVRLHRLDEEHDRTIEHTFSLQKDINIDRAEVREFQKNQAAIERRIIDDEHQVAQARTSTTTYHGPQRTTRSE</sequence>
<dbReference type="EMBL" id="OX465080">
    <property type="protein sequence ID" value="CAI9280636.1"/>
    <property type="molecule type" value="Genomic_DNA"/>
</dbReference>
<feature type="compositionally biased region" description="Polar residues" evidence="1">
    <location>
        <begin position="84"/>
        <end position="102"/>
    </location>
</feature>
<gene>
    <name evidence="2" type="ORF">LSALG_LOCUS20374</name>
</gene>
<protein>
    <submittedName>
        <fullName evidence="2">Uncharacterized protein</fullName>
    </submittedName>
</protein>
<organism evidence="2 3">
    <name type="scientific">Lactuca saligna</name>
    <name type="common">Willowleaf lettuce</name>
    <dbReference type="NCBI Taxonomy" id="75948"/>
    <lineage>
        <taxon>Eukaryota</taxon>
        <taxon>Viridiplantae</taxon>
        <taxon>Streptophyta</taxon>
        <taxon>Embryophyta</taxon>
        <taxon>Tracheophyta</taxon>
        <taxon>Spermatophyta</taxon>
        <taxon>Magnoliopsida</taxon>
        <taxon>eudicotyledons</taxon>
        <taxon>Gunneridae</taxon>
        <taxon>Pentapetalae</taxon>
        <taxon>asterids</taxon>
        <taxon>campanulids</taxon>
        <taxon>Asterales</taxon>
        <taxon>Asteraceae</taxon>
        <taxon>Cichorioideae</taxon>
        <taxon>Cichorieae</taxon>
        <taxon>Lactucinae</taxon>
        <taxon>Lactuca</taxon>
    </lineage>
</organism>
<name>A0AA35YV13_LACSI</name>
<keyword evidence="3" id="KW-1185">Reference proteome</keyword>
<reference evidence="2" key="1">
    <citation type="submission" date="2023-04" db="EMBL/GenBank/DDBJ databases">
        <authorList>
            <person name="Vijverberg K."/>
            <person name="Xiong W."/>
            <person name="Schranz E."/>
        </authorList>
    </citation>
    <scope>NUCLEOTIDE SEQUENCE</scope>
</reference>
<proteinExistence type="predicted"/>
<dbReference type="Proteomes" id="UP001177003">
    <property type="component" value="Chromosome 4"/>
</dbReference>
<evidence type="ECO:0000256" key="1">
    <source>
        <dbReference type="SAM" id="MobiDB-lite"/>
    </source>
</evidence>
<evidence type="ECO:0000313" key="3">
    <source>
        <dbReference type="Proteomes" id="UP001177003"/>
    </source>
</evidence>
<dbReference type="AlphaFoldDB" id="A0AA35YV13"/>
<accession>A0AA35YV13</accession>
<feature type="region of interest" description="Disordered" evidence="1">
    <location>
        <begin position="79"/>
        <end position="102"/>
    </location>
</feature>